<feature type="region of interest" description="Disordered" evidence="5">
    <location>
        <begin position="127"/>
        <end position="193"/>
    </location>
</feature>
<keyword evidence="6" id="KW-0472">Membrane</keyword>
<proteinExistence type="inferred from homology"/>
<feature type="compositionally biased region" description="Low complexity" evidence="5">
    <location>
        <begin position="146"/>
        <end position="161"/>
    </location>
</feature>
<accession>A0A0E0FMG2</accession>
<evidence type="ECO:0000313" key="10">
    <source>
        <dbReference type="Proteomes" id="UP000006591"/>
    </source>
</evidence>
<reference evidence="9" key="2">
    <citation type="submission" date="2018-04" db="EMBL/GenBank/DDBJ databases">
        <title>OnivRS2 (Oryza nivara Reference Sequence Version 2).</title>
        <authorList>
            <person name="Zhang J."/>
            <person name="Kudrna D."/>
            <person name="Lee S."/>
            <person name="Talag J."/>
            <person name="Rajasekar S."/>
            <person name="Welchert J."/>
            <person name="Hsing Y.-I."/>
            <person name="Wing R.A."/>
        </authorList>
    </citation>
    <scope>NUCLEOTIDE SEQUENCE [LARGE SCALE GENOMIC DNA]</scope>
</reference>
<dbReference type="HOGENOM" id="CLU_121750_0_0_1"/>
<reference evidence="9" key="1">
    <citation type="submission" date="2015-04" db="UniProtKB">
        <authorList>
            <consortium name="EnsemblPlants"/>
        </authorList>
    </citation>
    <scope>IDENTIFICATION</scope>
    <source>
        <strain evidence="9">SL10</strain>
    </source>
</reference>
<keyword evidence="4" id="KW-0325">Glycoprotein</keyword>
<comment type="similarity">
    <text evidence="1">Belongs to the plant LTP family.</text>
</comment>
<dbReference type="CDD" id="cd00010">
    <property type="entry name" value="AAI_LTSS"/>
    <property type="match status" value="1"/>
</dbReference>
<dbReference type="STRING" id="4536.A0A0E0FMG2"/>
<evidence type="ECO:0000256" key="5">
    <source>
        <dbReference type="SAM" id="MobiDB-lite"/>
    </source>
</evidence>
<keyword evidence="3" id="KW-1015">Disulfide bond</keyword>
<evidence type="ECO:0000256" key="4">
    <source>
        <dbReference type="ARBA" id="ARBA00023180"/>
    </source>
</evidence>
<name>A0A0E0FMG2_ORYNI</name>
<protein>
    <recommendedName>
        <fullName evidence="8">Bifunctional inhibitor/plant lipid transfer protein/seed storage helical domain-containing protein</fullName>
    </recommendedName>
</protein>
<feature type="transmembrane region" description="Helical" evidence="6">
    <location>
        <begin position="196"/>
        <end position="220"/>
    </location>
</feature>
<keyword evidence="10" id="KW-1185">Reference proteome</keyword>
<evidence type="ECO:0000256" key="2">
    <source>
        <dbReference type="ARBA" id="ARBA00022729"/>
    </source>
</evidence>
<dbReference type="EnsemblPlants" id="ONIVA01G20180.1">
    <property type="protein sequence ID" value="ONIVA01G20180.1"/>
    <property type="gene ID" value="ONIVA01G20180"/>
</dbReference>
<dbReference type="Gramene" id="ONIVA01G20180.1">
    <property type="protein sequence ID" value="ONIVA01G20180.1"/>
    <property type="gene ID" value="ONIVA01G20180"/>
</dbReference>
<evidence type="ECO:0000256" key="3">
    <source>
        <dbReference type="ARBA" id="ARBA00023157"/>
    </source>
</evidence>
<dbReference type="Pfam" id="PF14368">
    <property type="entry name" value="LTP_2"/>
    <property type="match status" value="1"/>
</dbReference>
<organism evidence="9">
    <name type="scientific">Oryza nivara</name>
    <name type="common">Indian wild rice</name>
    <name type="synonym">Oryza sativa f. spontanea</name>
    <dbReference type="NCBI Taxonomy" id="4536"/>
    <lineage>
        <taxon>Eukaryota</taxon>
        <taxon>Viridiplantae</taxon>
        <taxon>Streptophyta</taxon>
        <taxon>Embryophyta</taxon>
        <taxon>Tracheophyta</taxon>
        <taxon>Spermatophyta</taxon>
        <taxon>Magnoliopsida</taxon>
        <taxon>Liliopsida</taxon>
        <taxon>Poales</taxon>
        <taxon>Poaceae</taxon>
        <taxon>BOP clade</taxon>
        <taxon>Oryzoideae</taxon>
        <taxon>Oryzeae</taxon>
        <taxon>Oryzinae</taxon>
        <taxon>Oryza</taxon>
    </lineage>
</organism>
<keyword evidence="6" id="KW-1133">Transmembrane helix</keyword>
<sequence length="221" mass="22040">MARSKLPLLLVLAVVTAAVSSAWLPSPASAASDAAAGGEYCRDSLSGLLACRDFMFGGAAAASPACCAAYSAAFDADPFCLCYIADGVYGRSTGYDVNVTHALEIPVSCGLATPPIELCNTQGLVLPPYEPSSPQQPPSAGKLAESPAATPAQSPTAAPSLPQAPKPSSPPPFTSPSPLPPPPPPPTSHGARGATMGIGTVAAAVAMTTFLALLSLLIVVV</sequence>
<dbReference type="OMA" id="CYIADGV"/>
<dbReference type="AlphaFoldDB" id="A0A0E0FMG2"/>
<evidence type="ECO:0000259" key="8">
    <source>
        <dbReference type="Pfam" id="PF14368"/>
    </source>
</evidence>
<dbReference type="InterPro" id="IPR016140">
    <property type="entry name" value="Bifunc_inhib/LTP/seed_store"/>
</dbReference>
<feature type="compositionally biased region" description="Pro residues" evidence="5">
    <location>
        <begin position="128"/>
        <end position="137"/>
    </location>
</feature>
<feature type="signal peptide" evidence="7">
    <location>
        <begin position="1"/>
        <end position="21"/>
    </location>
</feature>
<feature type="domain" description="Bifunctional inhibitor/plant lipid transfer protein/seed storage helical" evidence="8">
    <location>
        <begin position="23"/>
        <end position="119"/>
    </location>
</feature>
<dbReference type="PANTHER" id="PTHR33044">
    <property type="entry name" value="BIFUNCTIONAL INHIBITOR/LIPID-TRANSFER PROTEIN/SEED STORAGE 2S ALBUMIN SUPERFAMILY PROTEIN-RELATED"/>
    <property type="match status" value="1"/>
</dbReference>
<dbReference type="eggNOG" id="ENOG502R5XG">
    <property type="taxonomic scope" value="Eukaryota"/>
</dbReference>
<dbReference type="Proteomes" id="UP000006591">
    <property type="component" value="Chromosome 1"/>
</dbReference>
<evidence type="ECO:0000256" key="7">
    <source>
        <dbReference type="SAM" id="SignalP"/>
    </source>
</evidence>
<dbReference type="InterPro" id="IPR036312">
    <property type="entry name" value="Bifun_inhib/LTP/seed_sf"/>
</dbReference>
<feature type="chain" id="PRO_5002359377" description="Bifunctional inhibitor/plant lipid transfer protein/seed storage helical domain-containing protein" evidence="7">
    <location>
        <begin position="22"/>
        <end position="221"/>
    </location>
</feature>
<evidence type="ECO:0000256" key="1">
    <source>
        <dbReference type="ARBA" id="ARBA00009748"/>
    </source>
</evidence>
<evidence type="ECO:0000256" key="6">
    <source>
        <dbReference type="SAM" id="Phobius"/>
    </source>
</evidence>
<dbReference type="SUPFAM" id="SSF47699">
    <property type="entry name" value="Bifunctional inhibitor/lipid-transfer protein/seed storage 2S albumin"/>
    <property type="match status" value="1"/>
</dbReference>
<evidence type="ECO:0000313" key="9">
    <source>
        <dbReference type="EnsemblPlants" id="ONIVA01G20180.1"/>
    </source>
</evidence>
<keyword evidence="2 7" id="KW-0732">Signal</keyword>
<keyword evidence="6" id="KW-0812">Transmembrane</keyword>
<dbReference type="Gene3D" id="1.10.110.10">
    <property type="entry name" value="Plant lipid-transfer and hydrophobic proteins"/>
    <property type="match status" value="1"/>
</dbReference>
<feature type="compositionally biased region" description="Pro residues" evidence="5">
    <location>
        <begin position="162"/>
        <end position="187"/>
    </location>
</feature>
<dbReference type="InterPro" id="IPR043325">
    <property type="entry name" value="LTSS"/>
</dbReference>